<name>A0A2J6XA79_9CHLR</name>
<organism evidence="1 2">
    <name type="scientific">Chloroflexus aggregans</name>
    <dbReference type="NCBI Taxonomy" id="152260"/>
    <lineage>
        <taxon>Bacteria</taxon>
        <taxon>Bacillati</taxon>
        <taxon>Chloroflexota</taxon>
        <taxon>Chloroflexia</taxon>
        <taxon>Chloroflexales</taxon>
        <taxon>Chloroflexineae</taxon>
        <taxon>Chloroflexaceae</taxon>
        <taxon>Chloroflexus</taxon>
    </lineage>
</organism>
<protein>
    <submittedName>
        <fullName evidence="1">RND transporter</fullName>
    </submittedName>
</protein>
<reference evidence="1 2" key="1">
    <citation type="submission" date="2018-01" db="EMBL/GenBank/DDBJ databases">
        <title>Metagenomic assembled genomes from two thermal pools in the Uzon Caldera, Kamchatka, Russia.</title>
        <authorList>
            <person name="Wilkins L."/>
            <person name="Ettinger C."/>
        </authorList>
    </citation>
    <scope>NUCLEOTIDE SEQUENCE [LARGE SCALE GENOMIC DNA]</scope>
    <source>
        <strain evidence="1">ZAV-02</strain>
    </source>
</reference>
<gene>
    <name evidence="1" type="ORF">C0184_03730</name>
</gene>
<sequence length="68" mass="6998">MEWLAKRVVTGGLVIGLVASISGCSIGSLVGVPTPEPWTLPTPEPTATMALVEPTATPPTQRTVTVTI</sequence>
<feature type="non-terminal residue" evidence="1">
    <location>
        <position position="68"/>
    </location>
</feature>
<dbReference type="AlphaFoldDB" id="A0A2J6XA79"/>
<evidence type="ECO:0000313" key="1">
    <source>
        <dbReference type="EMBL" id="PMP84445.1"/>
    </source>
</evidence>
<dbReference type="PROSITE" id="PS51257">
    <property type="entry name" value="PROKAR_LIPOPROTEIN"/>
    <property type="match status" value="1"/>
</dbReference>
<accession>A0A2J6XA79</accession>
<proteinExistence type="predicted"/>
<dbReference type="EMBL" id="PNIQ01000246">
    <property type="protein sequence ID" value="PMP84445.1"/>
    <property type="molecule type" value="Genomic_DNA"/>
</dbReference>
<evidence type="ECO:0000313" key="2">
    <source>
        <dbReference type="Proteomes" id="UP000243376"/>
    </source>
</evidence>
<dbReference type="Proteomes" id="UP000243376">
    <property type="component" value="Unassembled WGS sequence"/>
</dbReference>
<comment type="caution">
    <text evidence="1">The sequence shown here is derived from an EMBL/GenBank/DDBJ whole genome shotgun (WGS) entry which is preliminary data.</text>
</comment>